<dbReference type="PROSITE" id="PS01006">
    <property type="entry name" value="FORMATE_NITRITE_TP_2"/>
    <property type="match status" value="1"/>
</dbReference>
<dbReference type="FunFam" id="1.20.1080.10:FF:000011">
    <property type="entry name" value="Formate family transporter"/>
    <property type="match status" value="1"/>
</dbReference>
<dbReference type="Proteomes" id="UP001162640">
    <property type="component" value="Unassembled WGS sequence"/>
</dbReference>
<feature type="transmembrane region" description="Helical" evidence="12">
    <location>
        <begin position="231"/>
        <end position="253"/>
    </location>
</feature>
<feature type="signal peptide" evidence="13">
    <location>
        <begin position="1"/>
        <end position="19"/>
    </location>
</feature>
<evidence type="ECO:0000256" key="1">
    <source>
        <dbReference type="ARBA" id="ARBA00004651"/>
    </source>
</evidence>
<feature type="transmembrane region" description="Helical" evidence="12">
    <location>
        <begin position="194"/>
        <end position="219"/>
    </location>
</feature>
<evidence type="ECO:0000256" key="3">
    <source>
        <dbReference type="ARBA" id="ARBA00022448"/>
    </source>
</evidence>
<dbReference type="InterPro" id="IPR023271">
    <property type="entry name" value="Aquaporin-like"/>
</dbReference>
<comment type="caution">
    <text evidence="14">The sequence shown here is derived from an EMBL/GenBank/DDBJ whole genome shotgun (WGS) entry which is preliminary data.</text>
</comment>
<evidence type="ECO:0000256" key="6">
    <source>
        <dbReference type="ARBA" id="ARBA00023136"/>
    </source>
</evidence>
<dbReference type="Pfam" id="PF01226">
    <property type="entry name" value="Form_Nir_trans"/>
    <property type="match status" value="1"/>
</dbReference>
<feature type="transmembrane region" description="Helical" evidence="12">
    <location>
        <begin position="108"/>
        <end position="136"/>
    </location>
</feature>
<accession>A0A9W7EF33</accession>
<sequence>MRLFSICSITLGLLAASSAFVIPQTTPTSPLALRAGAIDGSPPELLAPPDLYAKAATLGAAKGDSSSSKIFKLAMMSGAHIGFGAYLALTIGGACPGLAASNPGLQKLIFGAFGLPFGLMLTLATGGELFTGNTLLLTSALREGKTTLSKLRKSWITSYFGNLVGSLLLAYLVFTTKTLAGAAAPVAIASSKCSMALLTAFTRGILCNYLVCLAVYMAAGCTSLASKMVAIWFPISAFVSMGLDHSVANMFIIPLGMMMGAEVTVGEFVAKNLIPVTLGNIVGGAGFVAMAYGSAFGKKKKVSE</sequence>
<evidence type="ECO:0000256" key="7">
    <source>
        <dbReference type="ARBA" id="ARBA00034245"/>
    </source>
</evidence>
<dbReference type="InterPro" id="IPR024002">
    <property type="entry name" value="For/NO2_transpt_CS"/>
</dbReference>
<protein>
    <recommendedName>
        <fullName evidence="16">Formate/nitrite transporter</fullName>
    </recommendedName>
</protein>
<comment type="catalytic activity">
    <reaction evidence="10">
        <text>acetate(out) + H(+)(out) = acetate(in) + H(+)(in)</text>
        <dbReference type="Rhea" id="RHEA:71803"/>
        <dbReference type="ChEBI" id="CHEBI:15378"/>
        <dbReference type="ChEBI" id="CHEBI:30089"/>
    </reaction>
</comment>
<organism evidence="14 15">
    <name type="scientific">Triparma laevis f. inornata</name>
    <dbReference type="NCBI Taxonomy" id="1714386"/>
    <lineage>
        <taxon>Eukaryota</taxon>
        <taxon>Sar</taxon>
        <taxon>Stramenopiles</taxon>
        <taxon>Ochrophyta</taxon>
        <taxon>Bolidophyceae</taxon>
        <taxon>Parmales</taxon>
        <taxon>Triparmaceae</taxon>
        <taxon>Triparma</taxon>
    </lineage>
</organism>
<comment type="similarity">
    <text evidence="11">Belongs to the FNT transporter (TC 1.A.16) family.</text>
</comment>
<evidence type="ECO:0000256" key="8">
    <source>
        <dbReference type="ARBA" id="ARBA00047693"/>
    </source>
</evidence>
<evidence type="ECO:0000256" key="2">
    <source>
        <dbReference type="ARBA" id="ARBA00011255"/>
    </source>
</evidence>
<dbReference type="GO" id="GO:0005886">
    <property type="term" value="C:plasma membrane"/>
    <property type="evidence" value="ECO:0007669"/>
    <property type="project" value="UniProtKB-SubCell"/>
</dbReference>
<evidence type="ECO:0000256" key="4">
    <source>
        <dbReference type="ARBA" id="ARBA00022692"/>
    </source>
</evidence>
<evidence type="ECO:0000256" key="10">
    <source>
        <dbReference type="ARBA" id="ARBA00049088"/>
    </source>
</evidence>
<evidence type="ECO:0008006" key="16">
    <source>
        <dbReference type="Google" id="ProtNLM"/>
    </source>
</evidence>
<dbReference type="PANTHER" id="PTHR30520">
    <property type="entry name" value="FORMATE TRANSPORTER-RELATED"/>
    <property type="match status" value="1"/>
</dbReference>
<feature type="non-terminal residue" evidence="14">
    <location>
        <position position="304"/>
    </location>
</feature>
<reference evidence="15" key="1">
    <citation type="journal article" date="2023" name="Commun. Biol.">
        <title>Genome analysis of Parmales, the sister group of diatoms, reveals the evolutionary specialization of diatoms from phago-mixotrophs to photoautotrophs.</title>
        <authorList>
            <person name="Ban H."/>
            <person name="Sato S."/>
            <person name="Yoshikawa S."/>
            <person name="Yamada K."/>
            <person name="Nakamura Y."/>
            <person name="Ichinomiya M."/>
            <person name="Sato N."/>
            <person name="Blanc-Mathieu R."/>
            <person name="Endo H."/>
            <person name="Kuwata A."/>
            <person name="Ogata H."/>
        </authorList>
    </citation>
    <scope>NUCLEOTIDE SEQUENCE [LARGE SCALE GENOMIC DNA]</scope>
</reference>
<feature type="non-terminal residue" evidence="14">
    <location>
        <position position="1"/>
    </location>
</feature>
<comment type="catalytic activity">
    <reaction evidence="9">
        <text>formate(in) + H(+)(in) = formate(out) + H(+)(out)</text>
        <dbReference type="Rhea" id="RHEA:80887"/>
        <dbReference type="ChEBI" id="CHEBI:15378"/>
        <dbReference type="ChEBI" id="CHEBI:15740"/>
    </reaction>
</comment>
<proteinExistence type="inferred from homology"/>
<evidence type="ECO:0000256" key="12">
    <source>
        <dbReference type="SAM" id="Phobius"/>
    </source>
</evidence>
<comment type="catalytic activity">
    <reaction evidence="8">
        <text>pyruvate(out) + H(+)(out) = pyruvate(in) + H(+)(in)</text>
        <dbReference type="Rhea" id="RHEA:64720"/>
        <dbReference type="ChEBI" id="CHEBI:15361"/>
        <dbReference type="ChEBI" id="CHEBI:15378"/>
    </reaction>
</comment>
<feature type="transmembrane region" description="Helical" evidence="12">
    <location>
        <begin position="273"/>
        <end position="293"/>
    </location>
</feature>
<comment type="catalytic activity">
    <reaction evidence="7">
        <text>(S)-lactate(in) + H(+)(in) = (S)-lactate(out) + H(+)(out)</text>
        <dbReference type="Rhea" id="RHEA:29415"/>
        <dbReference type="ChEBI" id="CHEBI:15378"/>
        <dbReference type="ChEBI" id="CHEBI:16651"/>
    </reaction>
</comment>
<gene>
    <name evidence="14" type="ORF">TL16_g06391</name>
</gene>
<evidence type="ECO:0000256" key="11">
    <source>
        <dbReference type="ARBA" id="ARBA00049660"/>
    </source>
</evidence>
<dbReference type="AlphaFoldDB" id="A0A9W7EF33"/>
<dbReference type="Gene3D" id="1.20.1080.10">
    <property type="entry name" value="Glycerol uptake facilitator protein"/>
    <property type="match status" value="1"/>
</dbReference>
<evidence type="ECO:0000313" key="15">
    <source>
        <dbReference type="Proteomes" id="UP001162640"/>
    </source>
</evidence>
<keyword evidence="5 12" id="KW-1133">Transmembrane helix</keyword>
<evidence type="ECO:0000256" key="9">
    <source>
        <dbReference type="ARBA" id="ARBA00049016"/>
    </source>
</evidence>
<keyword evidence="13" id="KW-0732">Signal</keyword>
<comment type="subcellular location">
    <subcellularLocation>
        <location evidence="1">Cell membrane</location>
        <topology evidence="1">Multi-pass membrane protein</topology>
    </subcellularLocation>
</comment>
<evidence type="ECO:0000313" key="14">
    <source>
        <dbReference type="EMBL" id="GMH74173.1"/>
    </source>
</evidence>
<evidence type="ECO:0000256" key="5">
    <source>
        <dbReference type="ARBA" id="ARBA00022989"/>
    </source>
</evidence>
<dbReference type="EMBL" id="BLQM01000193">
    <property type="protein sequence ID" value="GMH74173.1"/>
    <property type="molecule type" value="Genomic_DNA"/>
</dbReference>
<evidence type="ECO:0000256" key="13">
    <source>
        <dbReference type="SAM" id="SignalP"/>
    </source>
</evidence>
<feature type="transmembrane region" description="Helical" evidence="12">
    <location>
        <begin position="156"/>
        <end position="174"/>
    </location>
</feature>
<dbReference type="PANTHER" id="PTHR30520:SF6">
    <property type="entry name" value="FORMATE_NITRATE FAMILY TRANSPORTER (EUROFUNG)"/>
    <property type="match status" value="1"/>
</dbReference>
<name>A0A9W7EF33_9STRA</name>
<dbReference type="InterPro" id="IPR000292">
    <property type="entry name" value="For/NO2_transpt"/>
</dbReference>
<feature type="chain" id="PRO_5040856108" description="Formate/nitrite transporter" evidence="13">
    <location>
        <begin position="20"/>
        <end position="304"/>
    </location>
</feature>
<comment type="subunit">
    <text evidence="2">Homopentamer.</text>
</comment>
<keyword evidence="4 12" id="KW-0812">Transmembrane</keyword>
<keyword evidence="6 12" id="KW-0472">Membrane</keyword>
<dbReference type="GO" id="GO:0015499">
    <property type="term" value="F:formate transmembrane transporter activity"/>
    <property type="evidence" value="ECO:0007669"/>
    <property type="project" value="TreeGrafter"/>
</dbReference>
<keyword evidence="3" id="KW-0813">Transport</keyword>